<comment type="caution">
    <text evidence="3">The sequence shown here is derived from an EMBL/GenBank/DDBJ whole genome shotgun (WGS) entry which is preliminary data.</text>
</comment>
<dbReference type="PANTHER" id="PTHR38402:SF1">
    <property type="entry name" value="MITOCHONDRIAL OUTER MEMBRANE PROTEIN OM14"/>
    <property type="match status" value="1"/>
</dbReference>
<reference evidence="3 4" key="1">
    <citation type="journal article" date="2015" name="BMC Genomics">
        <title>The genome of the truffle-parasite Tolypocladium ophioglossoides and the evolution of antifungal peptaibiotics.</title>
        <authorList>
            <person name="Quandt C.A."/>
            <person name="Bushley K.E."/>
            <person name="Spatafora J.W."/>
        </authorList>
    </citation>
    <scope>NUCLEOTIDE SEQUENCE [LARGE SCALE GENOMIC DNA]</scope>
    <source>
        <strain evidence="3 4">CBS 100239</strain>
    </source>
</reference>
<proteinExistence type="predicted"/>
<feature type="compositionally biased region" description="Low complexity" evidence="1">
    <location>
        <begin position="83"/>
        <end position="92"/>
    </location>
</feature>
<evidence type="ECO:0000256" key="2">
    <source>
        <dbReference type="SAM" id="Phobius"/>
    </source>
</evidence>
<evidence type="ECO:0000256" key="1">
    <source>
        <dbReference type="SAM" id="MobiDB-lite"/>
    </source>
</evidence>
<gene>
    <name evidence="3" type="ORF">TOPH_08269</name>
</gene>
<keyword evidence="4" id="KW-1185">Reference proteome</keyword>
<accession>A0A0L0MZ90</accession>
<dbReference type="GO" id="GO:0005741">
    <property type="term" value="C:mitochondrial outer membrane"/>
    <property type="evidence" value="ECO:0007669"/>
    <property type="project" value="InterPro"/>
</dbReference>
<dbReference type="PANTHER" id="PTHR38402">
    <property type="entry name" value="MITOCHONDRIAL OUTER MEMBRANE PROTEIN OM14"/>
    <property type="match status" value="1"/>
</dbReference>
<dbReference type="Proteomes" id="UP000036947">
    <property type="component" value="Unassembled WGS sequence"/>
</dbReference>
<keyword evidence="2" id="KW-1133">Transmembrane helix</keyword>
<organism evidence="3 4">
    <name type="scientific">Tolypocladium ophioglossoides (strain CBS 100239)</name>
    <name type="common">Snaketongue truffleclub</name>
    <name type="synonym">Elaphocordyceps ophioglossoides</name>
    <dbReference type="NCBI Taxonomy" id="1163406"/>
    <lineage>
        <taxon>Eukaryota</taxon>
        <taxon>Fungi</taxon>
        <taxon>Dikarya</taxon>
        <taxon>Ascomycota</taxon>
        <taxon>Pezizomycotina</taxon>
        <taxon>Sordariomycetes</taxon>
        <taxon>Hypocreomycetidae</taxon>
        <taxon>Hypocreales</taxon>
        <taxon>Ophiocordycipitaceae</taxon>
        <taxon>Tolypocladium</taxon>
    </lineage>
</organism>
<dbReference type="EMBL" id="LFRF01000042">
    <property type="protein sequence ID" value="KND87086.1"/>
    <property type="molecule type" value="Genomic_DNA"/>
</dbReference>
<dbReference type="AlphaFoldDB" id="A0A0L0MZ90"/>
<feature type="region of interest" description="Disordered" evidence="1">
    <location>
        <begin position="135"/>
        <end position="157"/>
    </location>
</feature>
<keyword evidence="2" id="KW-0472">Membrane</keyword>
<dbReference type="InterPro" id="IPR039454">
    <property type="entry name" value="OM14"/>
</dbReference>
<feature type="transmembrane region" description="Helical" evidence="2">
    <location>
        <begin position="179"/>
        <end position="197"/>
    </location>
</feature>
<feature type="transmembrane region" description="Helical" evidence="2">
    <location>
        <begin position="217"/>
        <end position="237"/>
    </location>
</feature>
<name>A0A0L0MZ90_TOLOC</name>
<evidence type="ECO:0000313" key="3">
    <source>
        <dbReference type="EMBL" id="KND87086.1"/>
    </source>
</evidence>
<dbReference type="OrthoDB" id="20198at2759"/>
<sequence>MRTRRWKQVRAPSAVTSHEDLAPYIIRPPPPSASIHPSIHLSVRVAQVIRLHRQHSAAYLTVYNVRLPAIVIMSYADVAASGPKQSPQEAAAPQPPEVVPKESASTASLIDVDVPSVHTVPSDFLEQDVVTETQADRVDREAAASKAKAERAKKDRANKAHRADSWLTSQFSKLSDGDASALALANVAAVIGISSWLGYRAWGLYEKGSLDWKRAGVGLGILAGVGAVESLLGGYLYKGKKKGSP</sequence>
<dbReference type="GO" id="GO:1990593">
    <property type="term" value="F:nascent polypeptide-associated complex binding"/>
    <property type="evidence" value="ECO:0007669"/>
    <property type="project" value="InterPro"/>
</dbReference>
<evidence type="ECO:0000313" key="4">
    <source>
        <dbReference type="Proteomes" id="UP000036947"/>
    </source>
</evidence>
<dbReference type="GO" id="GO:0006626">
    <property type="term" value="P:protein targeting to mitochondrion"/>
    <property type="evidence" value="ECO:0007669"/>
    <property type="project" value="TreeGrafter"/>
</dbReference>
<feature type="region of interest" description="Disordered" evidence="1">
    <location>
        <begin position="82"/>
        <end position="105"/>
    </location>
</feature>
<evidence type="ECO:0008006" key="5">
    <source>
        <dbReference type="Google" id="ProtNLM"/>
    </source>
</evidence>
<keyword evidence="2" id="KW-0812">Transmembrane</keyword>
<dbReference type="STRING" id="1163406.A0A0L0MZ90"/>
<protein>
    <recommendedName>
        <fullName evidence="5">Mitochondrial outer membrane protein OM14 C-terminal domain-containing protein</fullName>
    </recommendedName>
</protein>